<evidence type="ECO:0000313" key="8">
    <source>
        <dbReference type="Proteomes" id="UP001596972"/>
    </source>
</evidence>
<keyword evidence="3 6" id="KW-0812">Transmembrane</keyword>
<name>A0ABW3EVD3_9ACTN</name>
<accession>A0ABW3EVD3</accession>
<feature type="transmembrane region" description="Helical" evidence="6">
    <location>
        <begin position="241"/>
        <end position="258"/>
    </location>
</feature>
<dbReference type="InterPro" id="IPR022791">
    <property type="entry name" value="L-PG_synthase/AglD"/>
</dbReference>
<organism evidence="7 8">
    <name type="scientific">Actinomadura sediminis</name>
    <dbReference type="NCBI Taxonomy" id="1038904"/>
    <lineage>
        <taxon>Bacteria</taxon>
        <taxon>Bacillati</taxon>
        <taxon>Actinomycetota</taxon>
        <taxon>Actinomycetes</taxon>
        <taxon>Streptosporangiales</taxon>
        <taxon>Thermomonosporaceae</taxon>
        <taxon>Actinomadura</taxon>
    </lineage>
</organism>
<keyword evidence="2" id="KW-1003">Cell membrane</keyword>
<keyword evidence="4 6" id="KW-1133">Transmembrane helix</keyword>
<dbReference type="RefSeq" id="WP_378304222.1">
    <property type="nucleotide sequence ID" value="NZ_JBHTJA010000084.1"/>
</dbReference>
<dbReference type="Pfam" id="PF03706">
    <property type="entry name" value="LPG_synthase_TM"/>
    <property type="match status" value="1"/>
</dbReference>
<feature type="transmembrane region" description="Helical" evidence="6">
    <location>
        <begin position="48"/>
        <end position="66"/>
    </location>
</feature>
<proteinExistence type="predicted"/>
<evidence type="ECO:0000256" key="4">
    <source>
        <dbReference type="ARBA" id="ARBA00022989"/>
    </source>
</evidence>
<gene>
    <name evidence="7" type="ORF">ACFQ11_28720</name>
</gene>
<sequence length="313" mass="30973">MQPIASRPSAARFRRSALAAGALVLAAAALFAVREPAARLGDVRWELVPALVALAALHYVFSAVALRRAAGRPLPLAGTALAQCTASAANRITPGGLGALAVNTRYLVRHGSSPGRAAATVAALRVAGVPADLALLCLVAGLGGADGRFAGALAGQAARILGHVPAVPVLAAAVLLVPAAFWAARSPAVRRAAAALTDLRRRPRDLALVLAASASTTCTLGTAFALSVLAVPGTSARPGDACALVAAYMVGAAAGAAVPSPGGAGSTEAALAGTLALLAVPAGPALHAVLLFRIVTHWAPVPIGLAAYRTLCR</sequence>
<dbReference type="PANTHER" id="PTHR39087:SF2">
    <property type="entry name" value="UPF0104 MEMBRANE PROTEIN MJ1595"/>
    <property type="match status" value="1"/>
</dbReference>
<evidence type="ECO:0000256" key="5">
    <source>
        <dbReference type="ARBA" id="ARBA00023136"/>
    </source>
</evidence>
<feature type="transmembrane region" description="Helical" evidence="6">
    <location>
        <begin position="166"/>
        <end position="184"/>
    </location>
</feature>
<dbReference type="PANTHER" id="PTHR39087">
    <property type="entry name" value="UPF0104 MEMBRANE PROTEIN MJ1595"/>
    <property type="match status" value="1"/>
</dbReference>
<protein>
    <submittedName>
        <fullName evidence="7">YbhN family protein</fullName>
    </submittedName>
</protein>
<dbReference type="EMBL" id="JBHTJA010000084">
    <property type="protein sequence ID" value="MFD0904399.1"/>
    <property type="molecule type" value="Genomic_DNA"/>
</dbReference>
<comment type="caution">
    <text evidence="7">The sequence shown here is derived from an EMBL/GenBank/DDBJ whole genome shotgun (WGS) entry which is preliminary data.</text>
</comment>
<evidence type="ECO:0000256" key="1">
    <source>
        <dbReference type="ARBA" id="ARBA00004651"/>
    </source>
</evidence>
<evidence type="ECO:0000256" key="6">
    <source>
        <dbReference type="SAM" id="Phobius"/>
    </source>
</evidence>
<evidence type="ECO:0000313" key="7">
    <source>
        <dbReference type="EMBL" id="MFD0904399.1"/>
    </source>
</evidence>
<dbReference type="Proteomes" id="UP001596972">
    <property type="component" value="Unassembled WGS sequence"/>
</dbReference>
<comment type="subcellular location">
    <subcellularLocation>
        <location evidence="1">Cell membrane</location>
        <topology evidence="1">Multi-pass membrane protein</topology>
    </subcellularLocation>
</comment>
<evidence type="ECO:0000256" key="3">
    <source>
        <dbReference type="ARBA" id="ARBA00022692"/>
    </source>
</evidence>
<feature type="transmembrane region" description="Helical" evidence="6">
    <location>
        <begin position="270"/>
        <end position="292"/>
    </location>
</feature>
<keyword evidence="5 6" id="KW-0472">Membrane</keyword>
<keyword evidence="8" id="KW-1185">Reference proteome</keyword>
<feature type="transmembrane region" description="Helical" evidence="6">
    <location>
        <begin position="206"/>
        <end position="229"/>
    </location>
</feature>
<reference evidence="8" key="1">
    <citation type="journal article" date="2019" name="Int. J. Syst. Evol. Microbiol.">
        <title>The Global Catalogue of Microorganisms (GCM) 10K type strain sequencing project: providing services to taxonomists for standard genome sequencing and annotation.</title>
        <authorList>
            <consortium name="The Broad Institute Genomics Platform"/>
            <consortium name="The Broad Institute Genome Sequencing Center for Infectious Disease"/>
            <person name="Wu L."/>
            <person name="Ma J."/>
        </authorList>
    </citation>
    <scope>NUCLEOTIDE SEQUENCE [LARGE SCALE GENOMIC DNA]</scope>
    <source>
        <strain evidence="8">JCM 31202</strain>
    </source>
</reference>
<evidence type="ECO:0000256" key="2">
    <source>
        <dbReference type="ARBA" id="ARBA00022475"/>
    </source>
</evidence>